<feature type="signal peptide" evidence="6">
    <location>
        <begin position="1"/>
        <end position="21"/>
    </location>
</feature>
<evidence type="ECO:0000256" key="6">
    <source>
        <dbReference type="SAM" id="SignalP"/>
    </source>
</evidence>
<protein>
    <recommendedName>
        <fullName evidence="9">Serine peptidase</fullName>
    </recommendedName>
</protein>
<evidence type="ECO:0008006" key="9">
    <source>
        <dbReference type="Google" id="ProtNLM"/>
    </source>
</evidence>
<dbReference type="PANTHER" id="PTHR11010">
    <property type="entry name" value="PROTEASE S28 PRO-X CARBOXYPEPTIDASE-RELATED"/>
    <property type="match status" value="1"/>
</dbReference>
<keyword evidence="3 6" id="KW-0732">Signal</keyword>
<keyword evidence="2" id="KW-0645">Protease</keyword>
<evidence type="ECO:0000313" key="7">
    <source>
        <dbReference type="EMBL" id="CEJ93140.1"/>
    </source>
</evidence>
<dbReference type="OrthoDB" id="1735038at2759"/>
<sequence length="555" mass="61481">MVRSIISTIAAACAFAGVAQAIGFGPANTGMGIPSMPEEALAKGDPAAAEASYCYNLYPPSVPCPIVAGTFDQYIDHDKPELGTFKQRYWYNAEFYAGPGSPIILNAPGEEAADYYVWYTTNYTLPGVFAQDNKGAAIFLEHRFWGESSPYKTLTAKTLQLLTLDQAMRDIINFAKKVDLPFTKGTGSPDKSPWILTGGSYPGAVVAWVNKLFPGTFWAYHSSSGVVQPIADYWQYFQPIEAAMPRNCSKDLKLAIKQLDSMMDSRDAAGRTALKSKFGLGDLADDDFASSLIDPLWSWQGTLFYSHSSKLYDMCDYIEGVGNHNINKTEVPGEEGVGGCKALHGLAKYYREYNSKHLCDSFSYWPTGSDACSVTHNVSSPIYTDRTVRNEINLQWQWMCCNEPFQQWQAYVPGDTGLISKYIPTQAQRAQCDLFFPTDDGFTYGLKAGRTTQQIVEKTGGWDNIHTTRLVYVNGEFDPWRQETVSSTIRPGGPLESTPEVPVFLIKGGSHCSDLIMKDAEVNTDAARVIQGVRDVINKWTAEFYTEKGIKRPGF</sequence>
<feature type="chain" id="PRO_5001990229" description="Serine peptidase" evidence="6">
    <location>
        <begin position="22"/>
        <end position="555"/>
    </location>
</feature>
<proteinExistence type="inferred from homology"/>
<keyword evidence="5" id="KW-0325">Glycoprotein</keyword>
<name>A0A0A1TNT0_9HYPO</name>
<reference evidence="7 8" key="1">
    <citation type="journal article" date="2015" name="Genome Announc.">
        <title>Draft Genome Sequence and Gene Annotation of the Entomopathogenic Fungus Verticillium hemipterigenum.</title>
        <authorList>
            <person name="Horn F."/>
            <person name="Habel A."/>
            <person name="Scharf D.H."/>
            <person name="Dworschak J."/>
            <person name="Brakhage A.A."/>
            <person name="Guthke R."/>
            <person name="Hertweck C."/>
            <person name="Linde J."/>
        </authorList>
    </citation>
    <scope>NUCLEOTIDE SEQUENCE [LARGE SCALE GENOMIC DNA]</scope>
</reference>
<evidence type="ECO:0000313" key="8">
    <source>
        <dbReference type="Proteomes" id="UP000039046"/>
    </source>
</evidence>
<keyword evidence="4" id="KW-0378">Hydrolase</keyword>
<dbReference type="InterPro" id="IPR029058">
    <property type="entry name" value="AB_hydrolase_fold"/>
</dbReference>
<accession>A0A0A1TNT0</accession>
<dbReference type="PANTHER" id="PTHR11010:SF23">
    <property type="entry name" value="SERINE PEPTIDASE"/>
    <property type="match status" value="1"/>
</dbReference>
<evidence type="ECO:0000256" key="4">
    <source>
        <dbReference type="ARBA" id="ARBA00022801"/>
    </source>
</evidence>
<evidence type="ECO:0000256" key="1">
    <source>
        <dbReference type="ARBA" id="ARBA00011079"/>
    </source>
</evidence>
<dbReference type="Proteomes" id="UP000039046">
    <property type="component" value="Unassembled WGS sequence"/>
</dbReference>
<dbReference type="HOGENOM" id="CLU_023630_1_0_1"/>
<organism evidence="7 8">
    <name type="scientific">[Torrubiella] hemipterigena</name>
    <dbReference type="NCBI Taxonomy" id="1531966"/>
    <lineage>
        <taxon>Eukaryota</taxon>
        <taxon>Fungi</taxon>
        <taxon>Dikarya</taxon>
        <taxon>Ascomycota</taxon>
        <taxon>Pezizomycotina</taxon>
        <taxon>Sordariomycetes</taxon>
        <taxon>Hypocreomycetidae</taxon>
        <taxon>Hypocreales</taxon>
        <taxon>Clavicipitaceae</taxon>
        <taxon>Clavicipitaceae incertae sedis</taxon>
        <taxon>'Torrubiella' clade</taxon>
    </lineage>
</organism>
<dbReference type="AlphaFoldDB" id="A0A0A1TNT0"/>
<dbReference type="Pfam" id="PF05577">
    <property type="entry name" value="Peptidase_S28"/>
    <property type="match status" value="1"/>
</dbReference>
<evidence type="ECO:0000256" key="5">
    <source>
        <dbReference type="ARBA" id="ARBA00023180"/>
    </source>
</evidence>
<dbReference type="SUPFAM" id="SSF53474">
    <property type="entry name" value="alpha/beta-Hydrolases"/>
    <property type="match status" value="1"/>
</dbReference>
<dbReference type="Gene3D" id="3.40.50.1820">
    <property type="entry name" value="alpha/beta hydrolase"/>
    <property type="match status" value="2"/>
</dbReference>
<dbReference type="GO" id="GO:0006508">
    <property type="term" value="P:proteolysis"/>
    <property type="evidence" value="ECO:0007669"/>
    <property type="project" value="UniProtKB-KW"/>
</dbReference>
<keyword evidence="8" id="KW-1185">Reference proteome</keyword>
<gene>
    <name evidence="7" type="ORF">VHEMI08752</name>
</gene>
<evidence type="ECO:0000256" key="2">
    <source>
        <dbReference type="ARBA" id="ARBA00022670"/>
    </source>
</evidence>
<dbReference type="GO" id="GO:0008239">
    <property type="term" value="F:dipeptidyl-peptidase activity"/>
    <property type="evidence" value="ECO:0007669"/>
    <property type="project" value="TreeGrafter"/>
</dbReference>
<comment type="similarity">
    <text evidence="1">Belongs to the peptidase S28 family.</text>
</comment>
<dbReference type="GO" id="GO:0070008">
    <property type="term" value="F:serine-type exopeptidase activity"/>
    <property type="evidence" value="ECO:0007669"/>
    <property type="project" value="InterPro"/>
</dbReference>
<dbReference type="InterPro" id="IPR008758">
    <property type="entry name" value="Peptidase_S28"/>
</dbReference>
<dbReference type="EMBL" id="CDHN01000005">
    <property type="protein sequence ID" value="CEJ93140.1"/>
    <property type="molecule type" value="Genomic_DNA"/>
</dbReference>
<evidence type="ECO:0000256" key="3">
    <source>
        <dbReference type="ARBA" id="ARBA00022729"/>
    </source>
</evidence>